<dbReference type="PROSITE" id="PS51910">
    <property type="entry name" value="GH18_2"/>
    <property type="match status" value="1"/>
</dbReference>
<comment type="caution">
    <text evidence="8">The sequence shown here is derived from an EMBL/GenBank/DDBJ whole genome shotgun (WGS) entry which is preliminary data.</text>
</comment>
<feature type="chain" id="PRO_5043889602" evidence="6">
    <location>
        <begin position="22"/>
        <end position="383"/>
    </location>
</feature>
<keyword evidence="3 4" id="KW-0326">Glycosidase</keyword>
<name>A0AAW1JHM7_POPJA</name>
<dbReference type="Pfam" id="PF00704">
    <property type="entry name" value="Glyco_hydro_18"/>
    <property type="match status" value="1"/>
</dbReference>
<gene>
    <name evidence="8" type="ORF">QE152_g29805</name>
</gene>
<dbReference type="EMBL" id="JASPKY010000387">
    <property type="protein sequence ID" value="KAK9702653.1"/>
    <property type="molecule type" value="Genomic_DNA"/>
</dbReference>
<evidence type="ECO:0000256" key="1">
    <source>
        <dbReference type="ARBA" id="ARBA00022801"/>
    </source>
</evidence>
<dbReference type="GO" id="GO:0004568">
    <property type="term" value="F:chitinase activity"/>
    <property type="evidence" value="ECO:0007669"/>
    <property type="project" value="TreeGrafter"/>
</dbReference>
<dbReference type="AlphaFoldDB" id="A0AAW1JHM7"/>
<dbReference type="Gene3D" id="3.20.20.80">
    <property type="entry name" value="Glycosidases"/>
    <property type="match status" value="1"/>
</dbReference>
<dbReference type="InterPro" id="IPR011583">
    <property type="entry name" value="Chitinase_II/V-like_cat"/>
</dbReference>
<dbReference type="PROSITE" id="PS51257">
    <property type="entry name" value="PROKAR_LIPOPROTEIN"/>
    <property type="match status" value="1"/>
</dbReference>
<sequence length="383" mass="42577">MKAQFITLLLVSLSCVWLAHAADDCPTNQKALFCYFANWAIYRNDIGAFTTNDIDPSLCTHLIYAFSGLSEYGGIQSLDSYNDVTRAGFHNFTGLKAQNPCLKTLLAIGGWNEGSRKYSVMVSDQRYREAFIDSVIRLLVQYDFDGLDFDWEYPSERGGVAADKQNFGLLLKELKQTLSKWDLLLTIAVPMSTYILSAAYDTTAINAAVDYVLIMGYDYTPVNSQVTGWLSPQNEIAATVDAWIKTVDSSKIVLGVPAYGRSFTLDNSNQNGIGVAVAGPGEAGFYTGEPGFLSYPEIQSKVQSGLYTIVKDSTAQNYYAYRKSGLDWICFETEETYTYKANYVLSKNLGGAMVWSIDTDEFRHELNSTFAVTNTLRKVLFAN</sequence>
<dbReference type="FunFam" id="3.10.50.10:FF:000001">
    <property type="entry name" value="Chitinase 3-like 1"/>
    <property type="match status" value="1"/>
</dbReference>
<dbReference type="Proteomes" id="UP001458880">
    <property type="component" value="Unassembled WGS sequence"/>
</dbReference>
<dbReference type="GO" id="GO:0008061">
    <property type="term" value="F:chitin binding"/>
    <property type="evidence" value="ECO:0007669"/>
    <property type="project" value="InterPro"/>
</dbReference>
<keyword evidence="2" id="KW-1015">Disulfide bond</keyword>
<accession>A0AAW1JHM7</accession>
<evidence type="ECO:0000313" key="9">
    <source>
        <dbReference type="Proteomes" id="UP001458880"/>
    </source>
</evidence>
<evidence type="ECO:0000256" key="3">
    <source>
        <dbReference type="ARBA" id="ARBA00023295"/>
    </source>
</evidence>
<keyword evidence="1 4" id="KW-0378">Hydrolase</keyword>
<evidence type="ECO:0000256" key="4">
    <source>
        <dbReference type="RuleBase" id="RU000489"/>
    </source>
</evidence>
<dbReference type="GO" id="GO:0005975">
    <property type="term" value="P:carbohydrate metabolic process"/>
    <property type="evidence" value="ECO:0007669"/>
    <property type="project" value="InterPro"/>
</dbReference>
<keyword evidence="6" id="KW-0732">Signal</keyword>
<dbReference type="SMART" id="SM00636">
    <property type="entry name" value="Glyco_18"/>
    <property type="match status" value="1"/>
</dbReference>
<dbReference type="SUPFAM" id="SSF54556">
    <property type="entry name" value="Chitinase insertion domain"/>
    <property type="match status" value="1"/>
</dbReference>
<evidence type="ECO:0000256" key="5">
    <source>
        <dbReference type="RuleBase" id="RU004453"/>
    </source>
</evidence>
<dbReference type="InterPro" id="IPR001579">
    <property type="entry name" value="Glyco_hydro_18_chit_AS"/>
</dbReference>
<dbReference type="SUPFAM" id="SSF51445">
    <property type="entry name" value="(Trans)glycosidases"/>
    <property type="match status" value="1"/>
</dbReference>
<proteinExistence type="inferred from homology"/>
<dbReference type="PROSITE" id="PS01095">
    <property type="entry name" value="GH18_1"/>
    <property type="match status" value="1"/>
</dbReference>
<dbReference type="InterPro" id="IPR029070">
    <property type="entry name" value="Chitinase_insertion_sf"/>
</dbReference>
<organism evidence="8 9">
    <name type="scientific">Popillia japonica</name>
    <name type="common">Japanese beetle</name>
    <dbReference type="NCBI Taxonomy" id="7064"/>
    <lineage>
        <taxon>Eukaryota</taxon>
        <taxon>Metazoa</taxon>
        <taxon>Ecdysozoa</taxon>
        <taxon>Arthropoda</taxon>
        <taxon>Hexapoda</taxon>
        <taxon>Insecta</taxon>
        <taxon>Pterygota</taxon>
        <taxon>Neoptera</taxon>
        <taxon>Endopterygota</taxon>
        <taxon>Coleoptera</taxon>
        <taxon>Polyphaga</taxon>
        <taxon>Scarabaeiformia</taxon>
        <taxon>Scarabaeidae</taxon>
        <taxon>Rutelinae</taxon>
        <taxon>Popillia</taxon>
    </lineage>
</organism>
<dbReference type="GO" id="GO:0006032">
    <property type="term" value="P:chitin catabolic process"/>
    <property type="evidence" value="ECO:0007669"/>
    <property type="project" value="TreeGrafter"/>
</dbReference>
<evidence type="ECO:0000256" key="2">
    <source>
        <dbReference type="ARBA" id="ARBA00023157"/>
    </source>
</evidence>
<dbReference type="PANTHER" id="PTHR11177:SF360">
    <property type="entry name" value="CHITINASE 4-RELATED"/>
    <property type="match status" value="1"/>
</dbReference>
<comment type="similarity">
    <text evidence="5">Belongs to the glycosyl hydrolase 18 family.</text>
</comment>
<dbReference type="Gene3D" id="3.10.50.10">
    <property type="match status" value="1"/>
</dbReference>
<dbReference type="PANTHER" id="PTHR11177">
    <property type="entry name" value="CHITINASE"/>
    <property type="match status" value="1"/>
</dbReference>
<dbReference type="InterPro" id="IPR017853">
    <property type="entry name" value="GH"/>
</dbReference>
<dbReference type="InterPro" id="IPR050314">
    <property type="entry name" value="Glycosyl_Hydrlase_18"/>
</dbReference>
<evidence type="ECO:0000256" key="6">
    <source>
        <dbReference type="SAM" id="SignalP"/>
    </source>
</evidence>
<dbReference type="GO" id="GO:0005576">
    <property type="term" value="C:extracellular region"/>
    <property type="evidence" value="ECO:0007669"/>
    <property type="project" value="TreeGrafter"/>
</dbReference>
<reference evidence="8 9" key="1">
    <citation type="journal article" date="2024" name="BMC Genomics">
        <title>De novo assembly and annotation of Popillia japonica's genome with initial clues to its potential as an invasive pest.</title>
        <authorList>
            <person name="Cucini C."/>
            <person name="Boschi S."/>
            <person name="Funari R."/>
            <person name="Cardaioli E."/>
            <person name="Iannotti N."/>
            <person name="Marturano G."/>
            <person name="Paoli F."/>
            <person name="Bruttini M."/>
            <person name="Carapelli A."/>
            <person name="Frati F."/>
            <person name="Nardi F."/>
        </authorList>
    </citation>
    <scope>NUCLEOTIDE SEQUENCE [LARGE SCALE GENOMIC DNA]</scope>
    <source>
        <strain evidence="8">DMR45628</strain>
    </source>
</reference>
<evidence type="ECO:0000259" key="7">
    <source>
        <dbReference type="PROSITE" id="PS51910"/>
    </source>
</evidence>
<keyword evidence="9" id="KW-1185">Reference proteome</keyword>
<dbReference type="InterPro" id="IPR001223">
    <property type="entry name" value="Glyco_hydro18_cat"/>
</dbReference>
<feature type="signal peptide" evidence="6">
    <location>
        <begin position="1"/>
        <end position="21"/>
    </location>
</feature>
<protein>
    <submittedName>
        <fullName evidence="8">Glycosyl hydrolases family 18</fullName>
    </submittedName>
</protein>
<evidence type="ECO:0000313" key="8">
    <source>
        <dbReference type="EMBL" id="KAK9702653.1"/>
    </source>
</evidence>
<feature type="domain" description="GH18" evidence="7">
    <location>
        <begin position="30"/>
        <end position="383"/>
    </location>
</feature>